<evidence type="ECO:0000313" key="1">
    <source>
        <dbReference type="EMBL" id="OLQ03325.1"/>
    </source>
</evidence>
<dbReference type="AlphaFoldDB" id="A0A1Q9E7C9"/>
<comment type="caution">
    <text evidence="1">The sequence shown here is derived from an EMBL/GenBank/DDBJ whole genome shotgun (WGS) entry which is preliminary data.</text>
</comment>
<evidence type="ECO:0000313" key="2">
    <source>
        <dbReference type="Proteomes" id="UP000186817"/>
    </source>
</evidence>
<keyword evidence="2" id="KW-1185">Reference proteome</keyword>
<name>A0A1Q9E7C9_SYMMI</name>
<gene>
    <name evidence="1" type="ORF">AK812_SmicGene13749</name>
</gene>
<protein>
    <submittedName>
        <fullName evidence="1">Uncharacterized protein</fullName>
    </submittedName>
</protein>
<reference evidence="1 2" key="1">
    <citation type="submission" date="2016-02" db="EMBL/GenBank/DDBJ databases">
        <title>Genome analysis of coral dinoflagellate symbionts highlights evolutionary adaptations to a symbiotic lifestyle.</title>
        <authorList>
            <person name="Aranda M."/>
            <person name="Li Y."/>
            <person name="Liew Y.J."/>
            <person name="Baumgarten S."/>
            <person name="Simakov O."/>
            <person name="Wilson M."/>
            <person name="Piel J."/>
            <person name="Ashoor H."/>
            <person name="Bougouffa S."/>
            <person name="Bajic V.B."/>
            <person name="Ryu T."/>
            <person name="Ravasi T."/>
            <person name="Bayer T."/>
            <person name="Micklem G."/>
            <person name="Kim H."/>
            <person name="Bhak J."/>
            <person name="Lajeunesse T.C."/>
            <person name="Voolstra C.R."/>
        </authorList>
    </citation>
    <scope>NUCLEOTIDE SEQUENCE [LARGE SCALE GENOMIC DNA]</scope>
    <source>
        <strain evidence="1 2">CCMP2467</strain>
    </source>
</reference>
<dbReference type="EMBL" id="LSRX01000239">
    <property type="protein sequence ID" value="OLQ03325.1"/>
    <property type="molecule type" value="Genomic_DNA"/>
</dbReference>
<dbReference type="Proteomes" id="UP000186817">
    <property type="component" value="Unassembled WGS sequence"/>
</dbReference>
<proteinExistence type="predicted"/>
<organism evidence="1 2">
    <name type="scientific">Symbiodinium microadriaticum</name>
    <name type="common">Dinoflagellate</name>
    <name type="synonym">Zooxanthella microadriatica</name>
    <dbReference type="NCBI Taxonomy" id="2951"/>
    <lineage>
        <taxon>Eukaryota</taxon>
        <taxon>Sar</taxon>
        <taxon>Alveolata</taxon>
        <taxon>Dinophyceae</taxon>
        <taxon>Suessiales</taxon>
        <taxon>Symbiodiniaceae</taxon>
        <taxon>Symbiodinium</taxon>
    </lineage>
</organism>
<accession>A0A1Q9E7C9</accession>
<dbReference type="OrthoDB" id="434648at2759"/>
<sequence length="81" mass="8684">METVATAAALAGRVDGNKGQFQSIIACNSYHGSHESTATFEMLRRIPSEALSHAGPEEQELRCKLLRGATIVFFSAGYPGK</sequence>